<dbReference type="Gene3D" id="2.30.30.100">
    <property type="match status" value="1"/>
</dbReference>
<feature type="domain" description="Sm" evidence="1">
    <location>
        <begin position="4"/>
        <end position="69"/>
    </location>
</feature>
<gene>
    <name evidence="2" type="ORF">TPC1_16653</name>
</gene>
<dbReference type="PROSITE" id="PS52002">
    <property type="entry name" value="SM"/>
    <property type="match status" value="1"/>
</dbReference>
<feature type="non-terminal residue" evidence="2">
    <location>
        <position position="1"/>
    </location>
</feature>
<proteinExistence type="predicted"/>
<dbReference type="InterPro" id="IPR047575">
    <property type="entry name" value="Sm"/>
</dbReference>
<dbReference type="InterPro" id="IPR001163">
    <property type="entry name" value="Sm_dom_euk/arc"/>
</dbReference>
<organism evidence="2">
    <name type="scientific">Trepomonas sp. PC1</name>
    <dbReference type="NCBI Taxonomy" id="1076344"/>
    <lineage>
        <taxon>Eukaryota</taxon>
        <taxon>Metamonada</taxon>
        <taxon>Diplomonadida</taxon>
        <taxon>Hexamitidae</taxon>
        <taxon>Hexamitinae</taxon>
        <taxon>Trepomonas</taxon>
    </lineage>
</organism>
<name>A0A146K430_9EUKA</name>
<dbReference type="SUPFAM" id="SSF50182">
    <property type="entry name" value="Sm-like ribonucleoproteins"/>
    <property type="match status" value="1"/>
</dbReference>
<accession>A0A146K430</accession>
<dbReference type="AlphaFoldDB" id="A0A146K430"/>
<dbReference type="InterPro" id="IPR010920">
    <property type="entry name" value="LSM_dom_sf"/>
</dbReference>
<reference evidence="2" key="1">
    <citation type="submission" date="2015-07" db="EMBL/GenBank/DDBJ databases">
        <title>Adaptation to a free-living lifestyle via gene acquisitions in the diplomonad Trepomonas sp. PC1.</title>
        <authorList>
            <person name="Xu F."/>
            <person name="Jerlstrom-Hultqvist J."/>
            <person name="Kolisko M."/>
            <person name="Simpson A.G.B."/>
            <person name="Roger A.J."/>
            <person name="Svard S.G."/>
            <person name="Andersson J.O."/>
        </authorList>
    </citation>
    <scope>NUCLEOTIDE SEQUENCE</scope>
    <source>
        <strain evidence="2">PC1</strain>
    </source>
</reference>
<dbReference type="GO" id="GO:0003723">
    <property type="term" value="F:RNA binding"/>
    <property type="evidence" value="ECO:0007669"/>
    <property type="project" value="InterPro"/>
</dbReference>
<sequence>LIITPKIQLQSALNQKITVHLKQDVIVTGSLMSFDEYFNLRLQDVIYNDEHFKDVFLRCNNVLMIQFQE</sequence>
<dbReference type="SMART" id="SM00651">
    <property type="entry name" value="Sm"/>
    <property type="match status" value="1"/>
</dbReference>
<dbReference type="Pfam" id="PF01423">
    <property type="entry name" value="LSM"/>
    <property type="match status" value="1"/>
</dbReference>
<evidence type="ECO:0000259" key="1">
    <source>
        <dbReference type="PROSITE" id="PS52002"/>
    </source>
</evidence>
<dbReference type="EMBL" id="GDID01004943">
    <property type="protein sequence ID" value="JAP91663.1"/>
    <property type="molecule type" value="Transcribed_RNA"/>
</dbReference>
<evidence type="ECO:0000313" key="2">
    <source>
        <dbReference type="EMBL" id="JAP91663.1"/>
    </source>
</evidence>
<protein>
    <submittedName>
        <fullName evidence="2">LSM domain-containing protein</fullName>
    </submittedName>
</protein>